<protein>
    <submittedName>
        <fullName evidence="1">Uncharacterized protein</fullName>
    </submittedName>
</protein>
<organism evidence="1 2">
    <name type="scientific">Onchocerca volvulus</name>
    <dbReference type="NCBI Taxonomy" id="6282"/>
    <lineage>
        <taxon>Eukaryota</taxon>
        <taxon>Metazoa</taxon>
        <taxon>Ecdysozoa</taxon>
        <taxon>Nematoda</taxon>
        <taxon>Chromadorea</taxon>
        <taxon>Rhabditida</taxon>
        <taxon>Spirurina</taxon>
        <taxon>Spiruromorpha</taxon>
        <taxon>Filarioidea</taxon>
        <taxon>Onchocercidae</taxon>
        <taxon>Onchocerca</taxon>
    </lineage>
</organism>
<name>A0A8R1Y4A2_ONCVO</name>
<proteinExistence type="predicted"/>
<dbReference type="EMBL" id="CMVM020000250">
    <property type="status" value="NOT_ANNOTATED_CDS"/>
    <property type="molecule type" value="Genomic_DNA"/>
</dbReference>
<evidence type="ECO:0000313" key="1">
    <source>
        <dbReference type="EnsemblMetazoa" id="OVOC8738.1"/>
    </source>
</evidence>
<dbReference type="EnsemblMetazoa" id="OVOC8738.1">
    <property type="protein sequence ID" value="OVOC8738.1"/>
    <property type="gene ID" value="WBGene00245547"/>
</dbReference>
<dbReference type="Proteomes" id="UP000024404">
    <property type="component" value="Unassembled WGS sequence"/>
</dbReference>
<dbReference type="AlphaFoldDB" id="A0A8R1Y4A2"/>
<sequence length="113" mass="13066">MSVEGFDLQERKYSFAGCHHPISANQPLDERIDSKHSLSSLQLFPLNHAKCFLPTATDNRIQQVINHNIKLNPKLWPSFDEFYASLNMLYLIRQCYGEKTKPPVLPQLIVLKK</sequence>
<evidence type="ECO:0000313" key="2">
    <source>
        <dbReference type="Proteomes" id="UP000024404"/>
    </source>
</evidence>
<keyword evidence="2" id="KW-1185">Reference proteome</keyword>
<reference evidence="2" key="1">
    <citation type="submission" date="2013-10" db="EMBL/GenBank/DDBJ databases">
        <title>Genome sequencing of Onchocerca volvulus.</title>
        <authorList>
            <person name="Cotton J."/>
            <person name="Tsai J."/>
            <person name="Stanley E."/>
            <person name="Tracey A."/>
            <person name="Holroyd N."/>
            <person name="Lustigman S."/>
            <person name="Berriman M."/>
        </authorList>
    </citation>
    <scope>NUCLEOTIDE SEQUENCE</scope>
</reference>
<accession>A0A8R1Y4A2</accession>
<reference evidence="1" key="2">
    <citation type="submission" date="2022-06" db="UniProtKB">
        <authorList>
            <consortium name="EnsemblMetazoa"/>
        </authorList>
    </citation>
    <scope>IDENTIFICATION</scope>
</reference>